<keyword evidence="1" id="KW-0812">Transmembrane</keyword>
<gene>
    <name evidence="2" type="primary">orf367</name>
</gene>
<keyword evidence="2" id="KW-0496">Mitochondrion</keyword>
<evidence type="ECO:0000313" key="2">
    <source>
        <dbReference type="EMBL" id="BAX08567.1"/>
    </source>
</evidence>
<keyword evidence="1" id="KW-1133">Transmembrane helix</keyword>
<feature type="transmembrane region" description="Helical" evidence="1">
    <location>
        <begin position="41"/>
        <end position="60"/>
    </location>
</feature>
<geneLocation type="mitochondrion" evidence="2"/>
<name>A0A1V1G4I9_9APHY</name>
<dbReference type="InterPro" id="IPR036927">
    <property type="entry name" value="Cyt_c_oxase-like_su1_sf"/>
</dbReference>
<dbReference type="GO" id="GO:0005739">
    <property type="term" value="C:mitochondrion"/>
    <property type="evidence" value="ECO:0007669"/>
    <property type="project" value="UniProtKB-ARBA"/>
</dbReference>
<feature type="transmembrane region" description="Helical" evidence="1">
    <location>
        <begin position="12"/>
        <end position="35"/>
    </location>
</feature>
<proteinExistence type="predicted"/>
<dbReference type="EMBL" id="AP017926">
    <property type="protein sequence ID" value="BAX08567.1"/>
    <property type="molecule type" value="Genomic_DNA"/>
</dbReference>
<organism evidence="2">
    <name type="scientific">Fomitopsis palustris</name>
    <dbReference type="NCBI Taxonomy" id="2870670"/>
    <lineage>
        <taxon>Eukaryota</taxon>
        <taxon>Fungi</taxon>
        <taxon>Dikarya</taxon>
        <taxon>Basidiomycota</taxon>
        <taxon>Agaricomycotina</taxon>
        <taxon>Agaricomycetes</taxon>
        <taxon>Polyporales</taxon>
        <taxon>Fomitopsis</taxon>
    </lineage>
</organism>
<feature type="transmembrane region" description="Helical" evidence="1">
    <location>
        <begin position="282"/>
        <end position="310"/>
    </location>
</feature>
<keyword evidence="1" id="KW-0472">Membrane</keyword>
<evidence type="ECO:0000256" key="1">
    <source>
        <dbReference type="SAM" id="Phobius"/>
    </source>
</evidence>
<reference evidence="2" key="1">
    <citation type="submission" date="2016-12" db="EMBL/GenBank/DDBJ databases">
        <title>Complete mitochondrial genome of the wood-decaying fungus Fomitopsis palustris.</title>
        <authorList>
            <person name="Tanaka Y."/>
            <person name="Suzuki T."/>
            <person name="Iigo M."/>
            <person name="Kurokura T."/>
            <person name="Toyama F."/>
            <person name="Dohra H."/>
            <person name="Konno N."/>
        </authorList>
    </citation>
    <scope>NUCLEOTIDE SEQUENCE</scope>
    <source>
        <strain evidence="2">FFPRI 0507</strain>
    </source>
</reference>
<dbReference type="RefSeq" id="YP_009355772.1">
    <property type="nucleotide sequence ID" value="NC_034349.1"/>
</dbReference>
<accession>A0A1V1G4I9</accession>
<feature type="transmembrane region" description="Helical" evidence="1">
    <location>
        <begin position="331"/>
        <end position="360"/>
    </location>
</feature>
<sequence length="367" mass="42679">MRTNGMSLHKLPLFVWVIFVTAILLLFALPLFFFVLINSNYIFIVIFTSLYLYTINLVKIRNSNYLPVYDYILIFIIILHFTSILSNFLSFEMYYYFSEKDLNTIVLHVGESGESLNTKTASSPEVNRTVQDVYNHGSWPDTVRTIFIYGTGMLRYMASKTPTGRAVTITSTIATDYGSQMAKRAFEDPSWLREHMKTWKLIKKDKPEELHMEAGDDKEAINIITANSTENTNSYLPSDSHTLFEGFDFNLNEIVPFFIHVFKLEPVSVNYSQTLLAEQHQMLALALFILSISAIFLFLSFVFNVIVFSFRDKFKSYFKNKYILSYLNLSFKFIVLDLSFLFMVLIYNFYYIVSIAHFLITHPINPN</sequence>
<dbReference type="SUPFAM" id="SSF81442">
    <property type="entry name" value="Cytochrome c oxidase subunit I-like"/>
    <property type="match status" value="1"/>
</dbReference>
<dbReference type="AlphaFoldDB" id="A0A1V1G4I9"/>
<protein>
    <submittedName>
        <fullName evidence="2">Uncharacterized protein</fullName>
    </submittedName>
</protein>
<feature type="transmembrane region" description="Helical" evidence="1">
    <location>
        <begin position="72"/>
        <end position="97"/>
    </location>
</feature>
<dbReference type="GeneID" id="32232934"/>